<reference evidence="1" key="2">
    <citation type="journal article" date="2015" name="Fish Shellfish Immunol.">
        <title>Early steps in the European eel (Anguilla anguilla)-Vibrio vulnificus interaction in the gills: Role of the RtxA13 toxin.</title>
        <authorList>
            <person name="Callol A."/>
            <person name="Pajuelo D."/>
            <person name="Ebbesson L."/>
            <person name="Teles M."/>
            <person name="MacKenzie S."/>
            <person name="Amaro C."/>
        </authorList>
    </citation>
    <scope>NUCLEOTIDE SEQUENCE</scope>
</reference>
<protein>
    <submittedName>
        <fullName evidence="1">Uncharacterized protein</fullName>
    </submittedName>
</protein>
<accession>A0A0E9XNP9</accession>
<proteinExistence type="predicted"/>
<organism evidence="1">
    <name type="scientific">Anguilla anguilla</name>
    <name type="common">European freshwater eel</name>
    <name type="synonym">Muraena anguilla</name>
    <dbReference type="NCBI Taxonomy" id="7936"/>
    <lineage>
        <taxon>Eukaryota</taxon>
        <taxon>Metazoa</taxon>
        <taxon>Chordata</taxon>
        <taxon>Craniata</taxon>
        <taxon>Vertebrata</taxon>
        <taxon>Euteleostomi</taxon>
        <taxon>Actinopterygii</taxon>
        <taxon>Neopterygii</taxon>
        <taxon>Teleostei</taxon>
        <taxon>Anguilliformes</taxon>
        <taxon>Anguillidae</taxon>
        <taxon>Anguilla</taxon>
    </lineage>
</organism>
<evidence type="ECO:0000313" key="1">
    <source>
        <dbReference type="EMBL" id="JAI03471.1"/>
    </source>
</evidence>
<dbReference type="AlphaFoldDB" id="A0A0E9XNP9"/>
<name>A0A0E9XNP9_ANGAN</name>
<dbReference type="EMBL" id="GBXM01005107">
    <property type="protein sequence ID" value="JAI03471.1"/>
    <property type="molecule type" value="Transcribed_RNA"/>
</dbReference>
<sequence length="27" mass="3121">MTSHRTQGLLLVYLTELSQDALLYLLK</sequence>
<reference evidence="1" key="1">
    <citation type="submission" date="2014-11" db="EMBL/GenBank/DDBJ databases">
        <authorList>
            <person name="Amaro Gonzalez C."/>
        </authorList>
    </citation>
    <scope>NUCLEOTIDE SEQUENCE</scope>
</reference>